<reference evidence="2" key="2">
    <citation type="journal article" date="2021" name="PeerJ">
        <title>Extensive microbial diversity within the chicken gut microbiome revealed by metagenomics and culture.</title>
        <authorList>
            <person name="Gilroy R."/>
            <person name="Ravi A."/>
            <person name="Getino M."/>
            <person name="Pursley I."/>
            <person name="Horton D.L."/>
            <person name="Alikhan N.F."/>
            <person name="Baker D."/>
            <person name="Gharbi K."/>
            <person name="Hall N."/>
            <person name="Watson M."/>
            <person name="Adriaenssens E.M."/>
            <person name="Foster-Nyarko E."/>
            <person name="Jarju S."/>
            <person name="Secka A."/>
            <person name="Antonio M."/>
            <person name="Oren A."/>
            <person name="Chaudhuri R.R."/>
            <person name="La Ragione R."/>
            <person name="Hildebrand F."/>
            <person name="Pallen M.J."/>
        </authorList>
    </citation>
    <scope>NUCLEOTIDE SEQUENCE</scope>
    <source>
        <strain evidence="2">13766</strain>
    </source>
</reference>
<reference evidence="2" key="1">
    <citation type="submission" date="2020-10" db="EMBL/GenBank/DDBJ databases">
        <authorList>
            <person name="Gilroy R."/>
        </authorList>
    </citation>
    <scope>NUCLEOTIDE SEQUENCE</scope>
    <source>
        <strain evidence="2">13766</strain>
    </source>
</reference>
<evidence type="ECO:0000313" key="3">
    <source>
        <dbReference type="Proteomes" id="UP000824140"/>
    </source>
</evidence>
<dbReference type="Proteomes" id="UP000824140">
    <property type="component" value="Unassembled WGS sequence"/>
</dbReference>
<accession>A0A9D1K5L6</accession>
<dbReference type="EMBL" id="DVJN01000123">
    <property type="protein sequence ID" value="HIS92609.1"/>
    <property type="molecule type" value="Genomic_DNA"/>
</dbReference>
<proteinExistence type="predicted"/>
<evidence type="ECO:0000313" key="2">
    <source>
        <dbReference type="EMBL" id="HIS92609.1"/>
    </source>
</evidence>
<evidence type="ECO:0000256" key="1">
    <source>
        <dbReference type="SAM" id="MobiDB-lite"/>
    </source>
</evidence>
<protein>
    <submittedName>
        <fullName evidence="2">Uncharacterized protein</fullName>
    </submittedName>
</protein>
<feature type="compositionally biased region" description="Gly residues" evidence="1">
    <location>
        <begin position="372"/>
        <end position="382"/>
    </location>
</feature>
<name>A0A9D1K5L6_9FIRM</name>
<feature type="region of interest" description="Disordered" evidence="1">
    <location>
        <begin position="365"/>
        <end position="390"/>
    </location>
</feature>
<sequence length="532" mass="57877">MIDYRNESWSVTLTEEEVPEGVDVTAMDINFALSGEEYAAYADMPGLSGSWGLNRIGASWEIDLPSIKDTTLEVYYTLRVTNEDDEVIDTVYGEPVKWVVPARPDINIKTVQPGYNEMSVTLDAEPYEVYLESVDGSTVIYDADDGVVDGCIHGLTEGTEYSVHFRVPPTEDSFASIPYYLIETFTTLTRTRLSVEAAETSWEWKQGFSLNAADCFAAQVTLQGELDLPGKDKFVLTAAKDGREVPFPLTEPGTYTITASLAEDVAGDYVLDNTSFTVVIGERRHEIDSREITVRPVPAQTYTGGAIYPAVSVWHGATQLVMGEDYTVSYQNNVNVGVAAIVITGMGDYAGTRLAFFDIVPPRAKDEEKPSGGSGGSTGNGGETAETTGEAQQNRLVVDENGAAMPYTYSTVEVLDEETGAVTARKLAIAAGPVRDETGAIVYDADGQALYAARSLLLSRELLDAIASRGYTHIRFTVKDAALEWPLSSMPGDNYIVRLAPLEGNEWNGREMAAIEGRPSSRRATARRSWNG</sequence>
<organism evidence="2 3">
    <name type="scientific">Candidatus Alectryocaccomicrobium excrementavium</name>
    <dbReference type="NCBI Taxonomy" id="2840668"/>
    <lineage>
        <taxon>Bacteria</taxon>
        <taxon>Bacillati</taxon>
        <taxon>Bacillota</taxon>
        <taxon>Clostridia</taxon>
        <taxon>Candidatus Alectryocaccomicrobium</taxon>
    </lineage>
</organism>
<gene>
    <name evidence="2" type="ORF">IAA84_06275</name>
</gene>
<comment type="caution">
    <text evidence="2">The sequence shown here is derived from an EMBL/GenBank/DDBJ whole genome shotgun (WGS) entry which is preliminary data.</text>
</comment>
<dbReference type="AlphaFoldDB" id="A0A9D1K5L6"/>